<evidence type="ECO:0000256" key="2">
    <source>
        <dbReference type="ARBA" id="ARBA00022618"/>
    </source>
</evidence>
<accession>A0A329MJQ0</accession>
<keyword evidence="2 10" id="KW-0132">Cell division</keyword>
<dbReference type="GO" id="GO:0071555">
    <property type="term" value="P:cell wall organization"/>
    <property type="evidence" value="ECO:0007669"/>
    <property type="project" value="UniProtKB-KW"/>
</dbReference>
<dbReference type="GO" id="GO:0008360">
    <property type="term" value="P:regulation of cell shape"/>
    <property type="evidence" value="ECO:0007669"/>
    <property type="project" value="UniProtKB-KW"/>
</dbReference>
<evidence type="ECO:0000256" key="8">
    <source>
        <dbReference type="ARBA" id="ARBA00023306"/>
    </source>
</evidence>
<comment type="pathway">
    <text evidence="10">Cell wall biogenesis; peptidoglycan biosynthesis.</text>
</comment>
<sequence>MKKIVFTGGGSAGHVTPNLALISALRQKGWEASYIGSADGIEKQIIDEAGIPFHHISSGKLRRYFDLKNMKDPFKVLKGVWDSYKLLKKLKPSIVFSKGGFVSVPVVVAGWMRGIPVIIHESDMTPGLANKLSVPFARKVCVTFPETLSLAAKKSSAAGGSGSQASDEGGKAVLTGLPIRSELQAGSAERGRSLCDFTRSKPVLLVMGGSLGAKAINEAVRAKLQSLLQRFQIVHICGKGNLDASLEGLRGYRQFEYVNKELPDLLAMTDIVISRAGATSICEFLALQKPMVLIPLTRQASRGDQIVNAASFEKSGYGRVLPEEQATADTLHALVTEVYEHRKDYTERMARSQVKDGVGAIVELIETESLPSRR</sequence>
<comment type="similarity">
    <text evidence="10">Belongs to the glycosyltransferase 28 family. MurG subfamily.</text>
</comment>
<dbReference type="GO" id="GO:0051301">
    <property type="term" value="P:cell division"/>
    <property type="evidence" value="ECO:0007669"/>
    <property type="project" value="UniProtKB-KW"/>
</dbReference>
<organism evidence="13 14">
    <name type="scientific">Paenibacillus contaminans</name>
    <dbReference type="NCBI Taxonomy" id="450362"/>
    <lineage>
        <taxon>Bacteria</taxon>
        <taxon>Bacillati</taxon>
        <taxon>Bacillota</taxon>
        <taxon>Bacilli</taxon>
        <taxon>Bacillales</taxon>
        <taxon>Paenibacillaceae</taxon>
        <taxon>Paenibacillus</taxon>
    </lineage>
</organism>
<dbReference type="GO" id="GO:0009252">
    <property type="term" value="P:peptidoglycan biosynthetic process"/>
    <property type="evidence" value="ECO:0007669"/>
    <property type="project" value="UniProtKB-UniRule"/>
</dbReference>
<dbReference type="SUPFAM" id="SSF53756">
    <property type="entry name" value="UDP-Glycosyltransferase/glycogen phosphorylase"/>
    <property type="match status" value="1"/>
</dbReference>
<evidence type="ECO:0000256" key="6">
    <source>
        <dbReference type="ARBA" id="ARBA00022984"/>
    </source>
</evidence>
<dbReference type="GO" id="GO:0005975">
    <property type="term" value="P:carbohydrate metabolic process"/>
    <property type="evidence" value="ECO:0007669"/>
    <property type="project" value="InterPro"/>
</dbReference>
<reference evidence="13 14" key="1">
    <citation type="journal article" date="2009" name="Int. J. Syst. Evol. Microbiol.">
        <title>Paenibacillus contaminans sp. nov., isolated from a contaminated laboratory plate.</title>
        <authorList>
            <person name="Chou J.H."/>
            <person name="Lee J.H."/>
            <person name="Lin M.C."/>
            <person name="Chang P.S."/>
            <person name="Arun A.B."/>
            <person name="Young C.C."/>
            <person name="Chen W.M."/>
        </authorList>
    </citation>
    <scope>NUCLEOTIDE SEQUENCE [LARGE SCALE GENOMIC DNA]</scope>
    <source>
        <strain evidence="13 14">CKOBP-6</strain>
    </source>
</reference>
<dbReference type="Gene3D" id="3.40.50.2000">
    <property type="entry name" value="Glycogen Phosphorylase B"/>
    <property type="match status" value="2"/>
</dbReference>
<evidence type="ECO:0000256" key="3">
    <source>
        <dbReference type="ARBA" id="ARBA00022676"/>
    </source>
</evidence>
<feature type="domain" description="Glycosyl transferase family 28 C-terminal" evidence="12">
    <location>
        <begin position="203"/>
        <end position="356"/>
    </location>
</feature>
<feature type="domain" description="Glycosyltransferase family 28 N-terminal" evidence="11">
    <location>
        <begin position="4"/>
        <end position="141"/>
    </location>
</feature>
<evidence type="ECO:0000256" key="5">
    <source>
        <dbReference type="ARBA" id="ARBA00022960"/>
    </source>
</evidence>
<protein>
    <recommendedName>
        <fullName evidence="10">UDP-N-acetylglucosamine--N-acetylmuramyl-(pentapeptide) pyrophosphoryl-undecaprenol N-acetylglucosamine transferase</fullName>
        <ecNumber evidence="10">2.4.1.227</ecNumber>
    </recommendedName>
    <alternativeName>
        <fullName evidence="10">Undecaprenyl-PP-MurNAc-pentapeptide-UDPGlcNAc GlcNAc transferase</fullName>
    </alternativeName>
</protein>
<keyword evidence="14" id="KW-1185">Reference proteome</keyword>
<dbReference type="OrthoDB" id="9808936at2"/>
<proteinExistence type="inferred from homology"/>
<keyword evidence="4 10" id="KW-0808">Transferase</keyword>
<dbReference type="PANTHER" id="PTHR21015">
    <property type="entry name" value="UDP-N-ACETYLGLUCOSAMINE--N-ACETYLMURAMYL-(PENTAPEPTIDE) PYROPHOSPHORYL-UNDECAPRENOL N-ACETYLGLUCOSAMINE TRANSFERASE 1"/>
    <property type="match status" value="1"/>
</dbReference>
<name>A0A329MJQ0_9BACL</name>
<dbReference type="AlphaFoldDB" id="A0A329MJQ0"/>
<evidence type="ECO:0000256" key="4">
    <source>
        <dbReference type="ARBA" id="ARBA00022679"/>
    </source>
</evidence>
<keyword evidence="1 10" id="KW-1003">Cell membrane</keyword>
<dbReference type="PANTHER" id="PTHR21015:SF27">
    <property type="entry name" value="UDP-N-ACETYLGLUCOSAMINE--N-ACETYLMURAMYL-(PENTAPEPTIDE) PYROPHOSPHORYL-UNDECAPRENOL N-ACETYLGLUCOSAMINE TRANSFERASE"/>
    <property type="match status" value="1"/>
</dbReference>
<keyword evidence="8 10" id="KW-0131">Cell cycle</keyword>
<dbReference type="InterPro" id="IPR007235">
    <property type="entry name" value="Glyco_trans_28_C"/>
</dbReference>
<comment type="subcellular location">
    <subcellularLocation>
        <location evidence="10">Cell membrane</location>
        <topology evidence="10">Peripheral membrane protein</topology>
        <orientation evidence="10">Cytoplasmic side</orientation>
    </subcellularLocation>
</comment>
<dbReference type="GO" id="GO:0051991">
    <property type="term" value="F:UDP-N-acetyl-D-glucosamine:N-acetylmuramoyl-L-alanyl-D-glutamyl-meso-2,6-diaminopimelyl-D-alanyl-D-alanine-diphosphoundecaprenol 4-beta-N-acetylglucosaminlytransferase activity"/>
    <property type="evidence" value="ECO:0007669"/>
    <property type="project" value="RHEA"/>
</dbReference>
<comment type="caution">
    <text evidence="10">Lacks conserved residue(s) required for the propagation of feature annotation.</text>
</comment>
<dbReference type="Proteomes" id="UP000250369">
    <property type="component" value="Unassembled WGS sequence"/>
</dbReference>
<feature type="binding site" evidence="10">
    <location>
        <position position="180"/>
    </location>
    <ligand>
        <name>UDP-N-acetyl-alpha-D-glucosamine</name>
        <dbReference type="ChEBI" id="CHEBI:57705"/>
    </ligand>
</feature>
<comment type="caution">
    <text evidence="13">The sequence shown here is derived from an EMBL/GenBank/DDBJ whole genome shotgun (WGS) entry which is preliminary data.</text>
</comment>
<keyword evidence="3 10" id="KW-0328">Glycosyltransferase</keyword>
<dbReference type="GO" id="GO:0005886">
    <property type="term" value="C:plasma membrane"/>
    <property type="evidence" value="ECO:0007669"/>
    <property type="project" value="UniProtKB-SubCell"/>
</dbReference>
<dbReference type="InterPro" id="IPR006009">
    <property type="entry name" value="GlcNAc_MurG"/>
</dbReference>
<dbReference type="Pfam" id="PF03033">
    <property type="entry name" value="Glyco_transf_28"/>
    <property type="match status" value="1"/>
</dbReference>
<evidence type="ECO:0000256" key="9">
    <source>
        <dbReference type="ARBA" id="ARBA00023316"/>
    </source>
</evidence>
<evidence type="ECO:0000259" key="11">
    <source>
        <dbReference type="Pfam" id="PF03033"/>
    </source>
</evidence>
<dbReference type="NCBIfam" id="TIGR01133">
    <property type="entry name" value="murG"/>
    <property type="match status" value="1"/>
</dbReference>
<dbReference type="Pfam" id="PF04101">
    <property type="entry name" value="Glyco_tran_28_C"/>
    <property type="match status" value="1"/>
</dbReference>
<evidence type="ECO:0000256" key="10">
    <source>
        <dbReference type="HAMAP-Rule" id="MF_00033"/>
    </source>
</evidence>
<evidence type="ECO:0000313" key="14">
    <source>
        <dbReference type="Proteomes" id="UP000250369"/>
    </source>
</evidence>
<dbReference type="HAMAP" id="MF_00033">
    <property type="entry name" value="MurG"/>
    <property type="match status" value="1"/>
</dbReference>
<feature type="binding site" evidence="10">
    <location>
        <position position="210"/>
    </location>
    <ligand>
        <name>UDP-N-acetyl-alpha-D-glucosamine</name>
        <dbReference type="ChEBI" id="CHEBI:57705"/>
    </ligand>
</feature>
<keyword evidence="6 10" id="KW-0573">Peptidoglycan synthesis</keyword>
<dbReference type="EC" id="2.4.1.227" evidence="10"/>
<dbReference type="CDD" id="cd03785">
    <property type="entry name" value="GT28_MurG"/>
    <property type="match status" value="1"/>
</dbReference>
<feature type="binding site" evidence="10">
    <location>
        <position position="305"/>
    </location>
    <ligand>
        <name>UDP-N-acetyl-alpha-D-glucosamine</name>
        <dbReference type="ChEBI" id="CHEBI:57705"/>
    </ligand>
</feature>
<comment type="function">
    <text evidence="10">Cell wall formation. Catalyzes the transfer of a GlcNAc subunit on undecaprenyl-pyrophosphoryl-MurNAc-pentapeptide (lipid intermediate I) to form undecaprenyl-pyrophosphoryl-MurNAc-(pentapeptide)GlcNAc (lipid intermediate II).</text>
</comment>
<dbReference type="RefSeq" id="WP_113032238.1">
    <property type="nucleotide sequence ID" value="NZ_QMFB01000010.1"/>
</dbReference>
<dbReference type="NCBIfam" id="NF009102">
    <property type="entry name" value="PRK12446.1"/>
    <property type="match status" value="1"/>
</dbReference>
<evidence type="ECO:0000313" key="13">
    <source>
        <dbReference type="EMBL" id="RAV19808.1"/>
    </source>
</evidence>
<feature type="binding site" evidence="10">
    <location>
        <begin position="11"/>
        <end position="13"/>
    </location>
    <ligand>
        <name>UDP-N-acetyl-alpha-D-glucosamine</name>
        <dbReference type="ChEBI" id="CHEBI:57705"/>
    </ligand>
</feature>
<keyword evidence="9 10" id="KW-0961">Cell wall biogenesis/degradation</keyword>
<keyword evidence="5 10" id="KW-0133">Cell shape</keyword>
<dbReference type="UniPathway" id="UPA00219"/>
<dbReference type="InterPro" id="IPR004276">
    <property type="entry name" value="GlycoTrans_28_N"/>
</dbReference>
<keyword evidence="7 10" id="KW-0472">Membrane</keyword>
<evidence type="ECO:0000256" key="1">
    <source>
        <dbReference type="ARBA" id="ARBA00022475"/>
    </source>
</evidence>
<evidence type="ECO:0000256" key="7">
    <source>
        <dbReference type="ARBA" id="ARBA00023136"/>
    </source>
</evidence>
<gene>
    <name evidence="10" type="primary">murG</name>
    <name evidence="13" type="ORF">DQG23_17865</name>
</gene>
<dbReference type="GO" id="GO:0050511">
    <property type="term" value="F:undecaprenyldiphospho-muramoylpentapeptide beta-N-acetylglucosaminyltransferase activity"/>
    <property type="evidence" value="ECO:0007669"/>
    <property type="project" value="UniProtKB-UniRule"/>
</dbReference>
<comment type="catalytic activity">
    <reaction evidence="10">
        <text>di-trans,octa-cis-undecaprenyl diphospho-N-acetyl-alpha-D-muramoyl-L-alanyl-D-glutamyl-meso-2,6-diaminopimeloyl-D-alanyl-D-alanine + UDP-N-acetyl-alpha-D-glucosamine = di-trans,octa-cis-undecaprenyl diphospho-[N-acetyl-alpha-D-glucosaminyl-(1-&gt;4)]-N-acetyl-alpha-D-muramoyl-L-alanyl-D-glutamyl-meso-2,6-diaminopimeloyl-D-alanyl-D-alanine + UDP + H(+)</text>
        <dbReference type="Rhea" id="RHEA:31227"/>
        <dbReference type="ChEBI" id="CHEBI:15378"/>
        <dbReference type="ChEBI" id="CHEBI:57705"/>
        <dbReference type="ChEBI" id="CHEBI:58223"/>
        <dbReference type="ChEBI" id="CHEBI:61387"/>
        <dbReference type="ChEBI" id="CHEBI:61388"/>
        <dbReference type="EC" id="2.4.1.227"/>
    </reaction>
</comment>
<evidence type="ECO:0000259" key="12">
    <source>
        <dbReference type="Pfam" id="PF04101"/>
    </source>
</evidence>
<dbReference type="EMBL" id="QMFB01000010">
    <property type="protein sequence ID" value="RAV19808.1"/>
    <property type="molecule type" value="Genomic_DNA"/>
</dbReference>